<dbReference type="PANTHER" id="PTHR33332">
    <property type="entry name" value="REVERSE TRANSCRIPTASE DOMAIN-CONTAINING PROTEIN"/>
    <property type="match status" value="1"/>
</dbReference>
<dbReference type="SUPFAM" id="SSF56672">
    <property type="entry name" value="DNA/RNA polymerases"/>
    <property type="match status" value="1"/>
</dbReference>
<dbReference type="Proteomes" id="UP001652625">
    <property type="component" value="Chromosome 01"/>
</dbReference>
<dbReference type="RefSeq" id="XP_065642347.1">
    <property type="nucleotide sequence ID" value="XM_065786275.1"/>
</dbReference>
<feature type="domain" description="Reverse transcriptase" evidence="1">
    <location>
        <begin position="134"/>
        <end position="407"/>
    </location>
</feature>
<reference evidence="2" key="1">
    <citation type="submission" date="2025-05" db="UniProtKB">
        <authorList>
            <consortium name="RefSeq"/>
        </authorList>
    </citation>
    <scope>NUCLEOTIDE SEQUENCE [LARGE SCALE GENOMIC DNA]</scope>
</reference>
<reference evidence="3" key="2">
    <citation type="submission" date="2025-08" db="UniProtKB">
        <authorList>
            <consortium name="RefSeq"/>
        </authorList>
    </citation>
    <scope>IDENTIFICATION</scope>
</reference>
<evidence type="ECO:0000313" key="3">
    <source>
        <dbReference type="RefSeq" id="XP_065642347.1"/>
    </source>
</evidence>
<protein>
    <submittedName>
        <fullName evidence="3">Uncharacterized protein LOC136073978</fullName>
    </submittedName>
</protein>
<evidence type="ECO:0000313" key="2">
    <source>
        <dbReference type="Proteomes" id="UP001652625"/>
    </source>
</evidence>
<dbReference type="PROSITE" id="PS50878">
    <property type="entry name" value="RT_POL"/>
    <property type="match status" value="1"/>
</dbReference>
<dbReference type="Pfam" id="PF00078">
    <property type="entry name" value="RVT_1"/>
    <property type="match status" value="1"/>
</dbReference>
<dbReference type="GeneID" id="136073978"/>
<sequence>MLKKTQGNTQKTWNVINQIIGKKRCSNNNLPQKLIIDGEMISNKETIVEKLNDYFLEVGPNLASKIPKNTTNFKSYIKPTNISMKEVSLNITEVRNAYNSLKNNKSAGIDQISVNVVKAIFDIIEPSLFHIFNLSIQSGIVPEKLKIAKISPIFKTGDNTIMSNYRPISVLPCFSKLLERIMYDRLNKYLTKNKILYNKQFGFKKKHSTDHAVIDLINYISDGFNNDCYTLGVFIDLSKAFDTVDHDILIEKLELYGILNNNLLWFKNYLSNRKQYIVYKENETGNKVITCGVPQGSILGPLLFLLYINDLYLASKTLNLILFADDSNLFYSNKNIKDLFKIFNEELIKVNDWIICNKLSLNVLKTKFLLFHKPSKSDHLPLKLPNLFMNNSVIKRESNVNFLGIILDENTSWKSHIKSIENKIYKNISVLYRVKPFLNIKSLKIIYFSFIHSYLSYCNIAWGSSNYGKLKKIYSKQKIACKIIFGVKRTAHGEPFLMELNALNVYKLNIYQVMLFMFKSKHERKDKCKSSFSVLFNFIRHLNSYYQINTVRVSEAAALIKETPESLFVFDNYSPSINHIQDSSPNLDIVSSVNNLDFLQDVKAEGASLVTQLRANSSIPYGIIPTLVQSYNNMAGSLSCYFKEEFNKSLLLAGIDCAVIDQILQEMQPKLELCNNPLDFLSTCYRIDSYFAGHPLMVQPEGICYMPRLESHCGHSKFVYDQFQYVSIKKTLFNLLQNEAYVKAILEKKCRPGVLTDFSDGSRFKEHYLFSDVSKISLMIQLFYDGLGVTNPLRSQGSVHNIGFFYYTIKNLPHAFNSCFGNVHLLAIGYTHDIAIYGHGPILSKFVDEIQELSTLGLQGVFPVLGSCTIYASLCQVTCDNLALNGLLGFLESFSGSHFCTICYATKTDVQNKFEDELFQMRTVHSYKTDLINLVASRASNNNNSKLKNHYRGVKAECPLNKINGYHVTDNWCIDIIELGCILYGLVILDKCLTLSDINKAICLLWGKITIEKTHKPAEIFKIQEPGHVLAPSMKAVQWWALLKYLPMVVGKIVPLKNKNWKFLLHLPH</sequence>
<accession>A0ABM4B0N7</accession>
<gene>
    <name evidence="3" type="primary">LOC136073978</name>
</gene>
<dbReference type="CDD" id="cd01650">
    <property type="entry name" value="RT_nLTR_like"/>
    <property type="match status" value="1"/>
</dbReference>
<dbReference type="InterPro" id="IPR000477">
    <property type="entry name" value="RT_dom"/>
</dbReference>
<keyword evidence="2" id="KW-1185">Reference proteome</keyword>
<proteinExistence type="predicted"/>
<organism evidence="2 3">
    <name type="scientific">Hydra vulgaris</name>
    <name type="common">Hydra</name>
    <name type="synonym">Hydra attenuata</name>
    <dbReference type="NCBI Taxonomy" id="6087"/>
    <lineage>
        <taxon>Eukaryota</taxon>
        <taxon>Metazoa</taxon>
        <taxon>Cnidaria</taxon>
        <taxon>Hydrozoa</taxon>
        <taxon>Hydroidolina</taxon>
        <taxon>Anthoathecata</taxon>
        <taxon>Aplanulata</taxon>
        <taxon>Hydridae</taxon>
        <taxon>Hydra</taxon>
    </lineage>
</organism>
<evidence type="ECO:0000259" key="1">
    <source>
        <dbReference type="PROSITE" id="PS50878"/>
    </source>
</evidence>
<dbReference type="InterPro" id="IPR043502">
    <property type="entry name" value="DNA/RNA_pol_sf"/>
</dbReference>
<name>A0ABM4B0N7_HYDVU</name>